<evidence type="ECO:0000313" key="2">
    <source>
        <dbReference type="Proteomes" id="UP000325313"/>
    </source>
</evidence>
<reference evidence="1 2" key="1">
    <citation type="submission" date="2019-05" db="EMBL/GenBank/DDBJ databases">
        <title>Emergence of the Ug99 lineage of the wheat stem rust pathogen through somatic hybridization.</title>
        <authorList>
            <person name="Li F."/>
            <person name="Upadhyaya N.M."/>
            <person name="Sperschneider J."/>
            <person name="Matny O."/>
            <person name="Nguyen-Phuc H."/>
            <person name="Mago R."/>
            <person name="Raley C."/>
            <person name="Miller M.E."/>
            <person name="Silverstein K.A.T."/>
            <person name="Henningsen E."/>
            <person name="Hirsch C.D."/>
            <person name="Visser B."/>
            <person name="Pretorius Z.A."/>
            <person name="Steffenson B.J."/>
            <person name="Schwessinger B."/>
            <person name="Dodds P.N."/>
            <person name="Figueroa M."/>
        </authorList>
    </citation>
    <scope>NUCLEOTIDE SEQUENCE [LARGE SCALE GENOMIC DNA]</scope>
    <source>
        <strain evidence="1 2">Ug99</strain>
    </source>
</reference>
<proteinExistence type="predicted"/>
<protein>
    <submittedName>
        <fullName evidence="1">Uncharacterized protein</fullName>
    </submittedName>
</protein>
<organism evidence="1 2">
    <name type="scientific">Puccinia graminis f. sp. tritici</name>
    <dbReference type="NCBI Taxonomy" id="56615"/>
    <lineage>
        <taxon>Eukaryota</taxon>
        <taxon>Fungi</taxon>
        <taxon>Dikarya</taxon>
        <taxon>Basidiomycota</taxon>
        <taxon>Pucciniomycotina</taxon>
        <taxon>Pucciniomycetes</taxon>
        <taxon>Pucciniales</taxon>
        <taxon>Pucciniaceae</taxon>
        <taxon>Puccinia</taxon>
    </lineage>
</organism>
<dbReference type="EMBL" id="VDEP01000181">
    <property type="protein sequence ID" value="KAA1125219.1"/>
    <property type="molecule type" value="Genomic_DNA"/>
</dbReference>
<sequence>MGWKFGSLGRRLAMTEDCGCSLQNGRDGRGLTGVVLHTVYGLRRPVAAARGSRHPISFAFPEVPWACNRATHPKDGGTLQCLVSWIYCATSLMRPTDVEGLRASVKDSAVKNHGEQEGG</sequence>
<name>A0A5B0RIL2_PUCGR</name>
<dbReference type="AlphaFoldDB" id="A0A5B0RIL2"/>
<evidence type="ECO:0000313" key="1">
    <source>
        <dbReference type="EMBL" id="KAA1125219.1"/>
    </source>
</evidence>
<comment type="caution">
    <text evidence="1">The sequence shown here is derived from an EMBL/GenBank/DDBJ whole genome shotgun (WGS) entry which is preliminary data.</text>
</comment>
<dbReference type="Proteomes" id="UP000325313">
    <property type="component" value="Unassembled WGS sequence"/>
</dbReference>
<accession>A0A5B0RIL2</accession>
<gene>
    <name evidence="1" type="ORF">PGTUg99_007847</name>
</gene>